<dbReference type="GO" id="GO:0004029">
    <property type="term" value="F:aldehyde dehydrogenase (NAD+) activity"/>
    <property type="evidence" value="ECO:0007669"/>
    <property type="project" value="TreeGrafter"/>
</dbReference>
<dbReference type="GO" id="GO:0006598">
    <property type="term" value="P:polyamine catabolic process"/>
    <property type="evidence" value="ECO:0007669"/>
    <property type="project" value="TreeGrafter"/>
</dbReference>
<evidence type="ECO:0000259" key="3">
    <source>
        <dbReference type="Pfam" id="PF00171"/>
    </source>
</evidence>
<dbReference type="SUPFAM" id="SSF53720">
    <property type="entry name" value="ALDH-like"/>
    <property type="match status" value="1"/>
</dbReference>
<keyword evidence="2" id="KW-0520">NAD</keyword>
<evidence type="ECO:0000313" key="5">
    <source>
        <dbReference type="Proteomes" id="UP000321157"/>
    </source>
</evidence>
<evidence type="ECO:0000256" key="2">
    <source>
        <dbReference type="ARBA" id="ARBA00023027"/>
    </source>
</evidence>
<sequence length="79" mass="8690">MANDVKYGLSASIFTNHLDEVFRYMNEMEAGMIRINGESTGIEFQAPFGGLKASSSHSRELGKAAIEFFTSIKTITVKP</sequence>
<dbReference type="PANTHER" id="PTHR43720:SF2">
    <property type="entry name" value="2-AMINOMUCONIC SEMIALDEHYDE DEHYDROGENASE"/>
    <property type="match status" value="1"/>
</dbReference>
<keyword evidence="5" id="KW-1185">Reference proteome</keyword>
<reference evidence="4 5" key="1">
    <citation type="submission" date="2019-07" db="EMBL/GenBank/DDBJ databases">
        <title>Whole genome shotgun sequence of Aneurinibacillus danicus NBRC 102444.</title>
        <authorList>
            <person name="Hosoyama A."/>
            <person name="Uohara A."/>
            <person name="Ohji S."/>
            <person name="Ichikawa N."/>
        </authorList>
    </citation>
    <scope>NUCLEOTIDE SEQUENCE [LARGE SCALE GENOMIC DNA]</scope>
    <source>
        <strain evidence="4 5">NBRC 102444</strain>
    </source>
</reference>
<evidence type="ECO:0000313" key="4">
    <source>
        <dbReference type="EMBL" id="GEN36781.1"/>
    </source>
</evidence>
<dbReference type="EMBL" id="BJXX01000229">
    <property type="protein sequence ID" value="GEN36781.1"/>
    <property type="molecule type" value="Genomic_DNA"/>
</dbReference>
<dbReference type="Proteomes" id="UP000321157">
    <property type="component" value="Unassembled WGS sequence"/>
</dbReference>
<dbReference type="Pfam" id="PF00171">
    <property type="entry name" value="Aldedh"/>
    <property type="match status" value="1"/>
</dbReference>
<accession>A0A511VEC2</accession>
<proteinExistence type="inferred from homology"/>
<name>A0A511VEC2_9BACL</name>
<comment type="caution">
    <text evidence="4">The sequence shown here is derived from an EMBL/GenBank/DDBJ whole genome shotgun (WGS) entry which is preliminary data.</text>
</comment>
<feature type="domain" description="Aldehyde dehydrogenase" evidence="3">
    <location>
        <begin position="1"/>
        <end position="75"/>
    </location>
</feature>
<gene>
    <name evidence="4" type="ORF">ADA01nite_42410</name>
</gene>
<dbReference type="InterPro" id="IPR016163">
    <property type="entry name" value="Ald_DH_C"/>
</dbReference>
<dbReference type="AlphaFoldDB" id="A0A511VEC2"/>
<dbReference type="InterPro" id="IPR015590">
    <property type="entry name" value="Aldehyde_DH_dom"/>
</dbReference>
<dbReference type="Gene3D" id="3.40.309.10">
    <property type="entry name" value="Aldehyde Dehydrogenase, Chain A, domain 2"/>
    <property type="match status" value="1"/>
</dbReference>
<dbReference type="InterPro" id="IPR016161">
    <property type="entry name" value="Ald_DH/histidinol_DH"/>
</dbReference>
<dbReference type="PANTHER" id="PTHR43720">
    <property type="entry name" value="2-AMINOMUCONIC SEMIALDEHYDE DEHYDROGENASE"/>
    <property type="match status" value="1"/>
</dbReference>
<protein>
    <recommendedName>
        <fullName evidence="3">Aldehyde dehydrogenase domain-containing protein</fullName>
    </recommendedName>
</protein>
<comment type="similarity">
    <text evidence="1">Belongs to the aldehyde dehydrogenase family.</text>
</comment>
<organism evidence="4 5">
    <name type="scientific">Aneurinibacillus danicus</name>
    <dbReference type="NCBI Taxonomy" id="267746"/>
    <lineage>
        <taxon>Bacteria</taxon>
        <taxon>Bacillati</taxon>
        <taxon>Bacillota</taxon>
        <taxon>Bacilli</taxon>
        <taxon>Bacillales</taxon>
        <taxon>Paenibacillaceae</taxon>
        <taxon>Aneurinibacillus group</taxon>
        <taxon>Aneurinibacillus</taxon>
    </lineage>
</organism>
<evidence type="ECO:0000256" key="1">
    <source>
        <dbReference type="ARBA" id="ARBA00009986"/>
    </source>
</evidence>